<dbReference type="PANTHER" id="PTHR47466:SF1">
    <property type="entry name" value="METALLOPROTEASE MEP1 (AFU_ORTHOLOGUE AFUA_1G07730)-RELATED"/>
    <property type="match status" value="1"/>
</dbReference>
<evidence type="ECO:0000256" key="1">
    <source>
        <dbReference type="ARBA" id="ARBA00008721"/>
    </source>
</evidence>
<dbReference type="GO" id="GO:0008237">
    <property type="term" value="F:metallopeptidase activity"/>
    <property type="evidence" value="ECO:0007669"/>
    <property type="project" value="InterPro"/>
</dbReference>
<protein>
    <recommendedName>
        <fullName evidence="5">Peptidase M43 pregnancy-associated plasma-A domain-containing protein</fullName>
    </recommendedName>
</protein>
<feature type="region of interest" description="Disordered" evidence="2">
    <location>
        <begin position="191"/>
        <end position="225"/>
    </location>
</feature>
<dbReference type="InterPro" id="IPR024079">
    <property type="entry name" value="MetalloPept_cat_dom_sf"/>
</dbReference>
<dbReference type="Proteomes" id="UP000799429">
    <property type="component" value="Unassembled WGS sequence"/>
</dbReference>
<dbReference type="AlphaFoldDB" id="A0A9P4VPU5"/>
<dbReference type="EMBL" id="MU006095">
    <property type="protein sequence ID" value="KAF2839158.1"/>
    <property type="molecule type" value="Genomic_DNA"/>
</dbReference>
<evidence type="ECO:0000313" key="3">
    <source>
        <dbReference type="EMBL" id="KAF2839158.1"/>
    </source>
</evidence>
<evidence type="ECO:0000256" key="2">
    <source>
        <dbReference type="SAM" id="MobiDB-lite"/>
    </source>
</evidence>
<reference evidence="3" key="1">
    <citation type="journal article" date="2020" name="Stud. Mycol.">
        <title>101 Dothideomycetes genomes: a test case for predicting lifestyles and emergence of pathogens.</title>
        <authorList>
            <person name="Haridas S."/>
            <person name="Albert R."/>
            <person name="Binder M."/>
            <person name="Bloem J."/>
            <person name="Labutti K."/>
            <person name="Salamov A."/>
            <person name="Andreopoulos B."/>
            <person name="Baker S."/>
            <person name="Barry K."/>
            <person name="Bills G."/>
            <person name="Bluhm B."/>
            <person name="Cannon C."/>
            <person name="Castanera R."/>
            <person name="Culley D."/>
            <person name="Daum C."/>
            <person name="Ezra D."/>
            <person name="Gonzalez J."/>
            <person name="Henrissat B."/>
            <person name="Kuo A."/>
            <person name="Liang C."/>
            <person name="Lipzen A."/>
            <person name="Lutzoni F."/>
            <person name="Magnuson J."/>
            <person name="Mondo S."/>
            <person name="Nolan M."/>
            <person name="Ohm R."/>
            <person name="Pangilinan J."/>
            <person name="Park H.-J."/>
            <person name="Ramirez L."/>
            <person name="Alfaro M."/>
            <person name="Sun H."/>
            <person name="Tritt A."/>
            <person name="Yoshinaga Y."/>
            <person name="Zwiers L.-H."/>
            <person name="Turgeon B."/>
            <person name="Goodwin S."/>
            <person name="Spatafora J."/>
            <person name="Crous P."/>
            <person name="Grigoriev I."/>
        </authorList>
    </citation>
    <scope>NUCLEOTIDE SEQUENCE</scope>
    <source>
        <strain evidence="3">CBS 101060</strain>
    </source>
</reference>
<dbReference type="SUPFAM" id="SSF55486">
    <property type="entry name" value="Metalloproteases ('zincins'), catalytic domain"/>
    <property type="match status" value="1"/>
</dbReference>
<dbReference type="PANTHER" id="PTHR47466">
    <property type="match status" value="1"/>
</dbReference>
<proteinExistence type="inferred from homology"/>
<evidence type="ECO:0008006" key="5">
    <source>
        <dbReference type="Google" id="ProtNLM"/>
    </source>
</evidence>
<comment type="caution">
    <text evidence="3">The sequence shown here is derived from an EMBL/GenBank/DDBJ whole genome shotgun (WGS) entry which is preliminary data.</text>
</comment>
<keyword evidence="4" id="KW-1185">Reference proteome</keyword>
<dbReference type="OrthoDB" id="536211at2759"/>
<comment type="similarity">
    <text evidence="1">Belongs to the peptidase M43B family.</text>
</comment>
<evidence type="ECO:0000313" key="4">
    <source>
        <dbReference type="Proteomes" id="UP000799429"/>
    </source>
</evidence>
<gene>
    <name evidence="3" type="ORF">M501DRAFT_1016244</name>
</gene>
<dbReference type="Gene3D" id="3.40.390.10">
    <property type="entry name" value="Collagenase (Catalytic Domain)"/>
    <property type="match status" value="1"/>
</dbReference>
<sequence>MTVETALNSSSQISYYQIREQINIINISFEGIGIAFNYTGTTHTVNDLWALGYNPSQMGNTLRRGSYAALNIYLQELVDGIGYSVGVSLPSIPSNPNFRLKDAQLISGLLSHGIASLLAGSFWEDGVHLMYDAIPGYLPSEHPGVPQYGLGNVAIHEIGHWYGLFQTFQSVLDDSSTDGCNEWGGDRVMDTPAERYPSFECDPEADSYLGPIESSESPRNTSSSH</sequence>
<organism evidence="3 4">
    <name type="scientific">Patellaria atrata CBS 101060</name>
    <dbReference type="NCBI Taxonomy" id="1346257"/>
    <lineage>
        <taxon>Eukaryota</taxon>
        <taxon>Fungi</taxon>
        <taxon>Dikarya</taxon>
        <taxon>Ascomycota</taxon>
        <taxon>Pezizomycotina</taxon>
        <taxon>Dothideomycetes</taxon>
        <taxon>Dothideomycetes incertae sedis</taxon>
        <taxon>Patellariales</taxon>
        <taxon>Patellariaceae</taxon>
        <taxon>Patellaria</taxon>
    </lineage>
</organism>
<accession>A0A9P4VPU5</accession>
<feature type="compositionally biased region" description="Low complexity" evidence="2">
    <location>
        <begin position="214"/>
        <end position="225"/>
    </location>
</feature>
<name>A0A9P4VPU5_9PEZI</name>